<reference evidence="1 2" key="1">
    <citation type="submission" date="2020-11" db="EMBL/GenBank/DDBJ databases">
        <title>Pseudonocardia abyssalis sp. nov. and Pseudonocardia oceani sp. nov., description and phylogenomic analysis of two novel actinomycetes isolated from the deep Southern Ocean.</title>
        <authorList>
            <person name="Parra J."/>
        </authorList>
    </citation>
    <scope>NUCLEOTIDE SEQUENCE [LARGE SCALE GENOMIC DNA]</scope>
    <source>
        <strain evidence="2">KRD185</strain>
    </source>
</reference>
<evidence type="ECO:0008006" key="3">
    <source>
        <dbReference type="Google" id="ProtNLM"/>
    </source>
</evidence>
<organism evidence="1 2">
    <name type="scientific">Pseudonocardia oceani</name>
    <dbReference type="NCBI Taxonomy" id="2792013"/>
    <lineage>
        <taxon>Bacteria</taxon>
        <taxon>Bacillati</taxon>
        <taxon>Actinomycetota</taxon>
        <taxon>Actinomycetes</taxon>
        <taxon>Pseudonocardiales</taxon>
        <taxon>Pseudonocardiaceae</taxon>
        <taxon>Pseudonocardia</taxon>
    </lineage>
</organism>
<evidence type="ECO:0000313" key="2">
    <source>
        <dbReference type="Proteomes" id="UP000694300"/>
    </source>
</evidence>
<accession>A0ABS6U7G8</accession>
<dbReference type="RefSeq" id="WP_218594539.1">
    <property type="nucleotide sequence ID" value="NZ_JADQDE010000533.1"/>
</dbReference>
<protein>
    <recommendedName>
        <fullName evidence="3">Transcriptional regulator, AbiEi antitoxin, Type IV TA system</fullName>
    </recommendedName>
</protein>
<dbReference type="Proteomes" id="UP000694300">
    <property type="component" value="Unassembled WGS sequence"/>
</dbReference>
<sequence length="322" mass="35500">MPDTTHALARHGAFTRSAAAAALGPYRVRTAMEAGEWLAPWSGVYVEASRASDPLTLISAATELAGDEAVVAGPTAAHLHGCRAVDPTPVHLVAPYGHWLRSRAGLVVHSGRVPDVDRTEVDGIPVLALERVVGDLLCVSGTPDALAVADEALRMLDPERREQFRAAVADRIARRPDPRGTRRGARLLGLATGRAESPAESWVLWRIVDAGFPVPEVNWSVLGPDGREVHRLDLAWPDLRIALEYHGYAAHSGRDEADRARVEDLCRRGWIVVEIRVEDLRDPGRHERELEEAFLRRGTDVRRRTPGVLQGRKHREPRRART</sequence>
<proteinExistence type="predicted"/>
<name>A0ABS6U7G8_9PSEU</name>
<comment type="caution">
    <text evidence="1">The sequence shown here is derived from an EMBL/GenBank/DDBJ whole genome shotgun (WGS) entry which is preliminary data.</text>
</comment>
<evidence type="ECO:0000313" key="1">
    <source>
        <dbReference type="EMBL" id="MBW0127844.1"/>
    </source>
</evidence>
<gene>
    <name evidence="1" type="ORF">I4I82_09105</name>
</gene>
<dbReference type="EMBL" id="JADQDF010000001">
    <property type="protein sequence ID" value="MBW0127844.1"/>
    <property type="molecule type" value="Genomic_DNA"/>
</dbReference>
<keyword evidence="2" id="KW-1185">Reference proteome</keyword>